<feature type="transmembrane region" description="Helical" evidence="6">
    <location>
        <begin position="36"/>
        <end position="60"/>
    </location>
</feature>
<dbReference type="InterPro" id="IPR013057">
    <property type="entry name" value="AA_transpt_TM"/>
</dbReference>
<evidence type="ECO:0000256" key="6">
    <source>
        <dbReference type="SAM" id="Phobius"/>
    </source>
</evidence>
<evidence type="ECO:0000259" key="7">
    <source>
        <dbReference type="Pfam" id="PF01490"/>
    </source>
</evidence>
<evidence type="ECO:0000256" key="3">
    <source>
        <dbReference type="ARBA" id="ARBA00022692"/>
    </source>
</evidence>
<keyword evidence="3 6" id="KW-0812">Transmembrane</keyword>
<dbReference type="VEuPathDB" id="MicrosporidiaDB:AEWD_111740"/>
<dbReference type="VEuPathDB" id="MicrosporidiaDB:ECU11_1740"/>
<keyword evidence="4 6" id="KW-1133">Transmembrane helix</keyword>
<evidence type="ECO:0000256" key="2">
    <source>
        <dbReference type="ARBA" id="ARBA00008066"/>
    </source>
</evidence>
<protein>
    <recommendedName>
        <fullName evidence="7">Amino acid transporter transmembrane domain-containing protein</fullName>
    </recommendedName>
</protein>
<dbReference type="VEuPathDB" id="MicrosporidiaDB:M970_111740"/>
<dbReference type="GO" id="GO:0015179">
    <property type="term" value="F:L-amino acid transmembrane transporter activity"/>
    <property type="evidence" value="ECO:0007669"/>
    <property type="project" value="TreeGrafter"/>
</dbReference>
<dbReference type="AlphaFoldDB" id="M1KI38"/>
<dbReference type="EMBL" id="KC513604">
    <property type="protein sequence ID" value="AGE94891.1"/>
    <property type="molecule type" value="Genomic_DNA"/>
</dbReference>
<dbReference type="Pfam" id="PF01490">
    <property type="entry name" value="Aa_trans"/>
    <property type="match status" value="1"/>
</dbReference>
<dbReference type="GO" id="GO:0016020">
    <property type="term" value="C:membrane"/>
    <property type="evidence" value="ECO:0007669"/>
    <property type="project" value="UniProtKB-SubCell"/>
</dbReference>
<accession>M1KI38</accession>
<feature type="transmembrane region" description="Helical" evidence="6">
    <location>
        <begin position="350"/>
        <end position="369"/>
    </location>
</feature>
<comment type="similarity">
    <text evidence="2">Belongs to the amino acid/polyamine transporter 2 family.</text>
</comment>
<feature type="domain" description="Amino acid transporter transmembrane" evidence="7">
    <location>
        <begin position="5"/>
        <end position="397"/>
    </location>
</feature>
<sequence>MVKGLSNRDAVVAMVLAMMGTGITFMPYAFKSAGYLNAIFLMTFFGMGTAVSCYCISYAAKRSKQDSPTYSSLASSISTTLGYAVNISIFFNGYLAAVNFYRYLSDLITRNSHYIRSLTNDYERSRKIVVLILAAPFLYLSSKKTLSGLVVTSYLSIASVSYLAFLMVYLFLTVGTSCAVGEAKAFNGSLGEAVPFFISSMVCQANMVKIYTEMKTRSNRSIIIVSLGAAIGGMLINGLIGLFGYLVFGDGVSGEIITELSDMDSLINRRLREGWDKSNIMSGMAIYGMMLTLFGGYPVQVNPVVDMMLKLLPGERRTEMSRRIIVVLLFLIAMSLNLMEELKTKVIKKFLGATFSNSVAFVYPFIYYLSTRKERSFVSSFMCIFMIGMSIIVSIYTVFRFAVDGTK</sequence>
<keyword evidence="5 6" id="KW-0472">Membrane</keyword>
<feature type="transmembrane region" description="Helical" evidence="6">
    <location>
        <begin position="193"/>
        <end position="211"/>
    </location>
</feature>
<feature type="transmembrane region" description="Helical" evidence="6">
    <location>
        <begin position="280"/>
        <end position="299"/>
    </location>
</feature>
<dbReference type="VEuPathDB" id="MicrosporidiaDB:AEWQ_111740"/>
<feature type="transmembrane region" description="Helical" evidence="6">
    <location>
        <begin position="223"/>
        <end position="248"/>
    </location>
</feature>
<evidence type="ECO:0000256" key="5">
    <source>
        <dbReference type="ARBA" id="ARBA00023136"/>
    </source>
</evidence>
<name>M1KI38_ENCCN</name>
<dbReference type="VEuPathDB" id="MicrosporidiaDB:AEWR_111740"/>
<feature type="transmembrane region" description="Helical" evidence="6">
    <location>
        <begin position="320"/>
        <end position="338"/>
    </location>
</feature>
<feature type="transmembrane region" description="Helical" evidence="6">
    <location>
        <begin position="12"/>
        <end position="30"/>
    </location>
</feature>
<reference evidence="8" key="1">
    <citation type="journal article" date="2013" name="Eukaryot. Cell">
        <title>Extremely Reduced Levels of Heterozygosity in the Vertebrate Pathogen Encephalitozoon cuniculi.</title>
        <authorList>
            <person name="Selman M."/>
            <person name="Sak B."/>
            <person name="Kvac M."/>
            <person name="Farinelli L."/>
            <person name="Weiss L.M."/>
            <person name="Corradi N."/>
        </authorList>
    </citation>
    <scope>NUCLEOTIDE SEQUENCE</scope>
</reference>
<gene>
    <name evidence="8" type="ORF">ECU11_1740</name>
</gene>
<organism evidence="8">
    <name type="scientific">Encephalitozoon cuniculi</name>
    <name type="common">Microsporidian parasite</name>
    <dbReference type="NCBI Taxonomy" id="6035"/>
    <lineage>
        <taxon>Eukaryota</taxon>
        <taxon>Fungi</taxon>
        <taxon>Fungi incertae sedis</taxon>
        <taxon>Microsporidia</taxon>
        <taxon>Unikaryonidae</taxon>
        <taxon>Encephalitozoon</taxon>
    </lineage>
</organism>
<proteinExistence type="inferred from homology"/>
<evidence type="ECO:0000256" key="1">
    <source>
        <dbReference type="ARBA" id="ARBA00004141"/>
    </source>
</evidence>
<comment type="subcellular location">
    <subcellularLocation>
        <location evidence="1">Membrane</location>
        <topology evidence="1">Multi-pass membrane protein</topology>
    </subcellularLocation>
</comment>
<feature type="transmembrane region" description="Helical" evidence="6">
    <location>
        <begin position="381"/>
        <end position="403"/>
    </location>
</feature>
<evidence type="ECO:0000256" key="4">
    <source>
        <dbReference type="ARBA" id="ARBA00022989"/>
    </source>
</evidence>
<feature type="transmembrane region" description="Helical" evidence="6">
    <location>
        <begin position="81"/>
        <end position="104"/>
    </location>
</feature>
<feature type="transmembrane region" description="Helical" evidence="6">
    <location>
        <begin position="154"/>
        <end position="173"/>
    </location>
</feature>
<evidence type="ECO:0000313" key="8">
    <source>
        <dbReference type="EMBL" id="AGE94891.1"/>
    </source>
</evidence>
<dbReference type="PANTHER" id="PTHR22950">
    <property type="entry name" value="AMINO ACID TRANSPORTER"/>
    <property type="match status" value="1"/>
</dbReference>